<evidence type="ECO:0000256" key="8">
    <source>
        <dbReference type="ARBA" id="ARBA00022833"/>
    </source>
</evidence>
<sequence>MTIEIDFIEELEIAEETKHLVSKVITHAAVQEGIKELAELSVTFTSNAGIQKINAEYRGKDSATDVISFAMEEGDTMPIQGMTDIPRILGDIIISTERAVEQAAEYGHSSKREIAFLALHGFLHLLGYDHMTEQEEKVMTRRQEEILESLGLTRDVE</sequence>
<dbReference type="AlphaFoldDB" id="A0A385YVS9"/>
<dbReference type="NCBIfam" id="TIGR00043">
    <property type="entry name" value="rRNA maturation RNase YbeY"/>
    <property type="match status" value="1"/>
</dbReference>
<dbReference type="GO" id="GO:0005737">
    <property type="term" value="C:cytoplasm"/>
    <property type="evidence" value="ECO:0007669"/>
    <property type="project" value="UniProtKB-SubCell"/>
</dbReference>
<keyword evidence="7 9" id="KW-0378">Hydrolase</keyword>
<organism evidence="10 11">
    <name type="scientific">Paenisporosarcina cavernae</name>
    <dbReference type="NCBI Taxonomy" id="2320858"/>
    <lineage>
        <taxon>Bacteria</taxon>
        <taxon>Bacillati</taxon>
        <taxon>Bacillota</taxon>
        <taxon>Bacilli</taxon>
        <taxon>Bacillales</taxon>
        <taxon>Caryophanaceae</taxon>
        <taxon>Paenisporosarcina</taxon>
    </lineage>
</organism>
<dbReference type="EC" id="3.1.-.-" evidence="9"/>
<comment type="function">
    <text evidence="9">Single strand-specific metallo-endoribonuclease involved in late-stage 70S ribosome quality control and in maturation of the 3' terminus of the 16S rRNA.</text>
</comment>
<keyword evidence="3 9" id="KW-0698">rRNA processing</keyword>
<comment type="cofactor">
    <cofactor evidence="9">
        <name>Zn(2+)</name>
        <dbReference type="ChEBI" id="CHEBI:29105"/>
    </cofactor>
    <text evidence="9">Binds 1 zinc ion.</text>
</comment>
<protein>
    <recommendedName>
        <fullName evidence="9">Endoribonuclease YbeY</fullName>
        <ecNumber evidence="9">3.1.-.-</ecNumber>
    </recommendedName>
</protein>
<evidence type="ECO:0000256" key="2">
    <source>
        <dbReference type="ARBA" id="ARBA00022517"/>
    </source>
</evidence>
<dbReference type="KEGG" id="paek:D3873_06830"/>
<dbReference type="EMBL" id="CP032418">
    <property type="protein sequence ID" value="AYC29613.1"/>
    <property type="molecule type" value="Genomic_DNA"/>
</dbReference>
<comment type="subcellular location">
    <subcellularLocation>
        <location evidence="9">Cytoplasm</location>
    </subcellularLocation>
</comment>
<dbReference type="GO" id="GO:0004222">
    <property type="term" value="F:metalloendopeptidase activity"/>
    <property type="evidence" value="ECO:0007669"/>
    <property type="project" value="InterPro"/>
</dbReference>
<evidence type="ECO:0000256" key="3">
    <source>
        <dbReference type="ARBA" id="ARBA00022552"/>
    </source>
</evidence>
<keyword evidence="8 9" id="KW-0862">Zinc</keyword>
<reference evidence="11" key="1">
    <citation type="submission" date="2018-09" db="EMBL/GenBank/DDBJ databases">
        <authorList>
            <person name="Zhu H."/>
        </authorList>
    </citation>
    <scope>NUCLEOTIDE SEQUENCE [LARGE SCALE GENOMIC DNA]</scope>
    <source>
        <strain evidence="11">K2R23-3</strain>
    </source>
</reference>
<dbReference type="Gene3D" id="3.40.390.30">
    <property type="entry name" value="Metalloproteases ('zincins'), catalytic domain"/>
    <property type="match status" value="1"/>
</dbReference>
<keyword evidence="6 9" id="KW-0255">Endonuclease</keyword>
<evidence type="ECO:0000256" key="5">
    <source>
        <dbReference type="ARBA" id="ARBA00022723"/>
    </source>
</evidence>
<keyword evidence="11" id="KW-1185">Reference proteome</keyword>
<comment type="similarity">
    <text evidence="1 9">Belongs to the endoribonuclease YbeY family.</text>
</comment>
<dbReference type="GO" id="GO:0004521">
    <property type="term" value="F:RNA endonuclease activity"/>
    <property type="evidence" value="ECO:0007669"/>
    <property type="project" value="UniProtKB-UniRule"/>
</dbReference>
<dbReference type="OrthoDB" id="9807740at2"/>
<dbReference type="PANTHER" id="PTHR46986:SF1">
    <property type="entry name" value="ENDORIBONUCLEASE YBEY, CHLOROPLASTIC"/>
    <property type="match status" value="1"/>
</dbReference>
<evidence type="ECO:0000313" key="10">
    <source>
        <dbReference type="EMBL" id="AYC29613.1"/>
    </source>
</evidence>
<name>A0A385YVS9_9BACL</name>
<dbReference type="SUPFAM" id="SSF55486">
    <property type="entry name" value="Metalloproteases ('zincins'), catalytic domain"/>
    <property type="match status" value="1"/>
</dbReference>
<evidence type="ECO:0000313" key="11">
    <source>
        <dbReference type="Proteomes" id="UP000265725"/>
    </source>
</evidence>
<dbReference type="InterPro" id="IPR020549">
    <property type="entry name" value="YbeY_CS"/>
</dbReference>
<dbReference type="Proteomes" id="UP000265725">
    <property type="component" value="Chromosome"/>
</dbReference>
<dbReference type="PROSITE" id="PS01306">
    <property type="entry name" value="UPF0054"/>
    <property type="match status" value="1"/>
</dbReference>
<dbReference type="HAMAP" id="MF_00009">
    <property type="entry name" value="Endoribonucl_YbeY"/>
    <property type="match status" value="1"/>
</dbReference>
<dbReference type="PANTHER" id="PTHR46986">
    <property type="entry name" value="ENDORIBONUCLEASE YBEY, CHLOROPLASTIC"/>
    <property type="match status" value="1"/>
</dbReference>
<dbReference type="InterPro" id="IPR023091">
    <property type="entry name" value="MetalPrtase_cat_dom_sf_prd"/>
</dbReference>
<gene>
    <name evidence="9 10" type="primary">ybeY</name>
    <name evidence="10" type="ORF">D3873_06830</name>
</gene>
<feature type="binding site" evidence="9">
    <location>
        <position position="130"/>
    </location>
    <ligand>
        <name>Zn(2+)</name>
        <dbReference type="ChEBI" id="CHEBI:29105"/>
        <note>catalytic</note>
    </ligand>
</feature>
<evidence type="ECO:0000256" key="6">
    <source>
        <dbReference type="ARBA" id="ARBA00022759"/>
    </source>
</evidence>
<dbReference type="GO" id="GO:0006364">
    <property type="term" value="P:rRNA processing"/>
    <property type="evidence" value="ECO:0007669"/>
    <property type="project" value="UniProtKB-UniRule"/>
</dbReference>
<proteinExistence type="inferred from homology"/>
<feature type="binding site" evidence="9">
    <location>
        <position position="124"/>
    </location>
    <ligand>
        <name>Zn(2+)</name>
        <dbReference type="ChEBI" id="CHEBI:29105"/>
        <note>catalytic</note>
    </ligand>
</feature>
<evidence type="ECO:0000256" key="1">
    <source>
        <dbReference type="ARBA" id="ARBA00010875"/>
    </source>
</evidence>
<keyword evidence="4 9" id="KW-0540">Nuclease</keyword>
<evidence type="ECO:0000256" key="4">
    <source>
        <dbReference type="ARBA" id="ARBA00022722"/>
    </source>
</evidence>
<keyword evidence="5 9" id="KW-0479">Metal-binding</keyword>
<keyword evidence="2 9" id="KW-0690">Ribosome biogenesis</keyword>
<dbReference type="InterPro" id="IPR002036">
    <property type="entry name" value="YbeY"/>
</dbReference>
<dbReference type="RefSeq" id="WP_119883352.1">
    <property type="nucleotide sequence ID" value="NZ_CP032418.1"/>
</dbReference>
<accession>A0A385YVS9</accession>
<evidence type="ECO:0000256" key="7">
    <source>
        <dbReference type="ARBA" id="ARBA00022801"/>
    </source>
</evidence>
<dbReference type="Pfam" id="PF02130">
    <property type="entry name" value="YbeY"/>
    <property type="match status" value="1"/>
</dbReference>
<dbReference type="GO" id="GO:0008270">
    <property type="term" value="F:zinc ion binding"/>
    <property type="evidence" value="ECO:0007669"/>
    <property type="project" value="UniProtKB-UniRule"/>
</dbReference>
<evidence type="ECO:0000256" key="9">
    <source>
        <dbReference type="HAMAP-Rule" id="MF_00009"/>
    </source>
</evidence>
<feature type="binding site" evidence="9">
    <location>
        <position position="120"/>
    </location>
    <ligand>
        <name>Zn(2+)</name>
        <dbReference type="ChEBI" id="CHEBI:29105"/>
        <note>catalytic</note>
    </ligand>
</feature>
<keyword evidence="9" id="KW-0963">Cytoplasm</keyword>